<keyword evidence="1" id="KW-0472">Membrane</keyword>
<gene>
    <name evidence="2" type="ORF">MES4922_40322</name>
</gene>
<protein>
    <submittedName>
        <fullName evidence="2">Uncharacterized protein</fullName>
    </submittedName>
</protein>
<keyword evidence="1" id="KW-0812">Transmembrane</keyword>
<keyword evidence="3" id="KW-1185">Reference proteome</keyword>
<sequence length="56" mass="6479">MLPFLFPGRDRIVWQGRVVRRARGMAVRILAAILLGILLCRLKRFLTKAHLNVPVR</sequence>
<comment type="caution">
    <text evidence="2">The sequence shown here is derived from an EMBL/GenBank/DDBJ whole genome shotgun (WGS) entry which is preliminary data.</text>
</comment>
<name>A0ABM9E8S2_9HYPH</name>
<dbReference type="Proteomes" id="UP001152604">
    <property type="component" value="Unassembled WGS sequence"/>
</dbReference>
<evidence type="ECO:0000256" key="1">
    <source>
        <dbReference type="SAM" id="Phobius"/>
    </source>
</evidence>
<dbReference type="EMBL" id="CAKXZS010000034">
    <property type="protein sequence ID" value="CAH2405574.1"/>
    <property type="molecule type" value="Genomic_DNA"/>
</dbReference>
<organism evidence="2 3">
    <name type="scientific">Mesorhizobium ventifaucium</name>
    <dbReference type="NCBI Taxonomy" id="666020"/>
    <lineage>
        <taxon>Bacteria</taxon>
        <taxon>Pseudomonadati</taxon>
        <taxon>Pseudomonadota</taxon>
        <taxon>Alphaproteobacteria</taxon>
        <taxon>Hyphomicrobiales</taxon>
        <taxon>Phyllobacteriaceae</taxon>
        <taxon>Mesorhizobium</taxon>
    </lineage>
</organism>
<accession>A0ABM9E8S2</accession>
<evidence type="ECO:0000313" key="2">
    <source>
        <dbReference type="EMBL" id="CAH2405574.1"/>
    </source>
</evidence>
<evidence type="ECO:0000313" key="3">
    <source>
        <dbReference type="Proteomes" id="UP001152604"/>
    </source>
</evidence>
<feature type="transmembrane region" description="Helical" evidence="1">
    <location>
        <begin position="25"/>
        <end position="42"/>
    </location>
</feature>
<reference evidence="2" key="1">
    <citation type="submission" date="2022-03" db="EMBL/GenBank/DDBJ databases">
        <authorList>
            <person name="Brunel B."/>
        </authorList>
    </citation>
    <scope>NUCLEOTIDE SEQUENCE</scope>
    <source>
        <strain evidence="2">STM4922sample</strain>
    </source>
</reference>
<keyword evidence="1" id="KW-1133">Transmembrane helix</keyword>
<proteinExistence type="predicted"/>